<accession>A0ABS1V2U2</accession>
<dbReference type="Proteomes" id="UP000606490">
    <property type="component" value="Unassembled WGS sequence"/>
</dbReference>
<keyword evidence="5 8" id="KW-0812">Transmembrane</keyword>
<evidence type="ECO:0000256" key="5">
    <source>
        <dbReference type="ARBA" id="ARBA00022692"/>
    </source>
</evidence>
<feature type="transmembrane region" description="Helical" evidence="8">
    <location>
        <begin position="74"/>
        <end position="99"/>
    </location>
</feature>
<evidence type="ECO:0000256" key="3">
    <source>
        <dbReference type="ARBA" id="ARBA00022676"/>
    </source>
</evidence>
<evidence type="ECO:0000256" key="2">
    <source>
        <dbReference type="ARBA" id="ARBA00022475"/>
    </source>
</evidence>
<feature type="transmembrane region" description="Helical" evidence="8">
    <location>
        <begin position="392"/>
        <end position="414"/>
    </location>
</feature>
<protein>
    <recommendedName>
        <fullName evidence="11">Glycosyltransferase RgtA/B/C/D-like domain-containing protein</fullName>
    </recommendedName>
</protein>
<evidence type="ECO:0008006" key="11">
    <source>
        <dbReference type="Google" id="ProtNLM"/>
    </source>
</evidence>
<evidence type="ECO:0000313" key="10">
    <source>
        <dbReference type="Proteomes" id="UP000606490"/>
    </source>
</evidence>
<dbReference type="InterPro" id="IPR050297">
    <property type="entry name" value="LipidA_mod_glycosyltrf_83"/>
</dbReference>
<keyword evidence="4" id="KW-0808">Transferase</keyword>
<proteinExistence type="predicted"/>
<gene>
    <name evidence="9" type="ORF">JMJ55_06740</name>
</gene>
<evidence type="ECO:0000256" key="6">
    <source>
        <dbReference type="ARBA" id="ARBA00022989"/>
    </source>
</evidence>
<reference evidence="9 10" key="1">
    <citation type="submission" date="2021-01" db="EMBL/GenBank/DDBJ databases">
        <title>Belnapia mucosa sp. nov. and Belnapia arida sp. nov., isolated from the Tabernas Desert (Almeria, Spain).</title>
        <authorList>
            <person name="Molina-Menor E."/>
            <person name="Vidal-Verdu A."/>
            <person name="Calonge A."/>
            <person name="Satari L."/>
            <person name="Pereto Magraner J."/>
            <person name="Porcar Miralles M."/>
        </authorList>
    </citation>
    <scope>NUCLEOTIDE SEQUENCE [LARGE SCALE GENOMIC DNA]</scope>
    <source>
        <strain evidence="9 10">T6</strain>
    </source>
</reference>
<comment type="subcellular location">
    <subcellularLocation>
        <location evidence="1">Cell membrane</location>
        <topology evidence="1">Multi-pass membrane protein</topology>
    </subcellularLocation>
</comment>
<comment type="caution">
    <text evidence="9">The sequence shown here is derived from an EMBL/GenBank/DDBJ whole genome shotgun (WGS) entry which is preliminary data.</text>
</comment>
<evidence type="ECO:0000313" key="9">
    <source>
        <dbReference type="EMBL" id="MBL6455014.1"/>
    </source>
</evidence>
<evidence type="ECO:0000256" key="7">
    <source>
        <dbReference type="ARBA" id="ARBA00023136"/>
    </source>
</evidence>
<evidence type="ECO:0000256" key="1">
    <source>
        <dbReference type="ARBA" id="ARBA00004651"/>
    </source>
</evidence>
<feature type="transmembrane region" description="Helical" evidence="8">
    <location>
        <begin position="426"/>
        <end position="445"/>
    </location>
</feature>
<keyword evidence="10" id="KW-1185">Reference proteome</keyword>
<dbReference type="PANTHER" id="PTHR33908">
    <property type="entry name" value="MANNOSYLTRANSFERASE YKCB-RELATED"/>
    <property type="match status" value="1"/>
</dbReference>
<feature type="transmembrane region" description="Helical" evidence="8">
    <location>
        <begin position="163"/>
        <end position="185"/>
    </location>
</feature>
<name>A0ABS1V2U2_9PROT</name>
<dbReference type="PANTHER" id="PTHR33908:SF11">
    <property type="entry name" value="MEMBRANE PROTEIN"/>
    <property type="match status" value="1"/>
</dbReference>
<keyword evidence="3" id="KW-0328">Glycosyltransferase</keyword>
<feature type="transmembrane region" description="Helical" evidence="8">
    <location>
        <begin position="106"/>
        <end position="126"/>
    </location>
</feature>
<evidence type="ECO:0000256" key="4">
    <source>
        <dbReference type="ARBA" id="ARBA00022679"/>
    </source>
</evidence>
<dbReference type="RefSeq" id="WP_202824744.1">
    <property type="nucleotide sequence ID" value="NZ_JAEUXJ010000002.1"/>
</dbReference>
<feature type="transmembrane region" description="Helical" evidence="8">
    <location>
        <begin position="132"/>
        <end position="151"/>
    </location>
</feature>
<dbReference type="EMBL" id="JAEUXJ010000002">
    <property type="protein sequence ID" value="MBL6455014.1"/>
    <property type="molecule type" value="Genomic_DNA"/>
</dbReference>
<sequence length="485" mass="53077">MPARHRAASWWETLTRGRDSDLWYVLPGLGLALLFTLRMMRKMPVVPVQTGDSAAYLAMAEFRPPLYGWLVNSWVMATGGIANIAVPQLILLGCAVAVFAIELGRLLRTPLLSALAVPAILLHTAIYDSSGWLLTESPYAALTLLGLAMQFRYARRGDLAPLLLAAAIFGLSTLLRSTGAAFLPLPLLAVLFDRRFRLPAAFGRTAMAALVAGGVVASGMGWTWLKNGHFELGSWAGISLLGKSLVLLEPEDAATLPPAVSASLQAAADARRLIAEQPDIAARMRAQIQSSGDVRFPGFWRAAKRDWPEWQQASDREKDLLARAIDKQLIAAHPHGYLELWARDWLALIIMPSYWPAWATTVPEDWSVFAFCRELDSCWGLERYDLPFHARLLLIGASVFGAILAVALIPLLAWRVLTRRADPATVLVWGVAMLLHGSLIITSAVEAGHVRYTVALHILDITMLSWLLLRLLPGLGRPAAVEARA</sequence>
<evidence type="ECO:0000256" key="8">
    <source>
        <dbReference type="SAM" id="Phobius"/>
    </source>
</evidence>
<organism evidence="9 10">
    <name type="scientific">Belnapia mucosa</name>
    <dbReference type="NCBI Taxonomy" id="2804532"/>
    <lineage>
        <taxon>Bacteria</taxon>
        <taxon>Pseudomonadati</taxon>
        <taxon>Pseudomonadota</taxon>
        <taxon>Alphaproteobacteria</taxon>
        <taxon>Acetobacterales</taxon>
        <taxon>Roseomonadaceae</taxon>
        <taxon>Belnapia</taxon>
    </lineage>
</organism>
<keyword evidence="6 8" id="KW-1133">Transmembrane helix</keyword>
<keyword evidence="7 8" id="KW-0472">Membrane</keyword>
<feature type="transmembrane region" description="Helical" evidence="8">
    <location>
        <begin position="21"/>
        <end position="40"/>
    </location>
</feature>
<keyword evidence="2" id="KW-1003">Cell membrane</keyword>
<feature type="transmembrane region" description="Helical" evidence="8">
    <location>
        <begin position="205"/>
        <end position="225"/>
    </location>
</feature>